<keyword evidence="8" id="KW-1185">Reference proteome</keyword>
<dbReference type="Proteomes" id="UP000734218">
    <property type="component" value="Unassembled WGS sequence"/>
</dbReference>
<feature type="domain" description="Inositolphosphotransferase Aur1/Ipt1" evidence="6">
    <location>
        <begin position="133"/>
        <end position="331"/>
    </location>
</feature>
<organism evidence="7 8">
    <name type="scientific">Sphingomonas jejuensis</name>
    <dbReference type="NCBI Taxonomy" id="904715"/>
    <lineage>
        <taxon>Bacteria</taxon>
        <taxon>Pseudomonadati</taxon>
        <taxon>Pseudomonadota</taxon>
        <taxon>Alphaproteobacteria</taxon>
        <taxon>Sphingomonadales</taxon>
        <taxon>Sphingomonadaceae</taxon>
        <taxon>Sphingomonas</taxon>
    </lineage>
</organism>
<evidence type="ECO:0000313" key="7">
    <source>
        <dbReference type="EMBL" id="NJC34906.1"/>
    </source>
</evidence>
<comment type="subcellular location">
    <subcellularLocation>
        <location evidence="1">Membrane</location>
        <topology evidence="1">Multi-pass membrane protein</topology>
    </subcellularLocation>
</comment>
<dbReference type="PANTHER" id="PTHR31310">
    <property type="match status" value="1"/>
</dbReference>
<evidence type="ECO:0000256" key="2">
    <source>
        <dbReference type="ARBA" id="ARBA00022692"/>
    </source>
</evidence>
<comment type="caution">
    <text evidence="7">The sequence shown here is derived from an EMBL/GenBank/DDBJ whole genome shotgun (WGS) entry which is preliminary data.</text>
</comment>
<feature type="transmembrane region" description="Helical" evidence="5">
    <location>
        <begin position="263"/>
        <end position="285"/>
    </location>
</feature>
<evidence type="ECO:0000256" key="5">
    <source>
        <dbReference type="SAM" id="Phobius"/>
    </source>
</evidence>
<evidence type="ECO:0000256" key="3">
    <source>
        <dbReference type="ARBA" id="ARBA00022989"/>
    </source>
</evidence>
<protein>
    <recommendedName>
        <fullName evidence="6">Inositolphosphotransferase Aur1/Ipt1 domain-containing protein</fullName>
    </recommendedName>
</protein>
<keyword evidence="4 5" id="KW-0472">Membrane</keyword>
<keyword evidence="3 5" id="KW-1133">Transmembrane helix</keyword>
<feature type="transmembrane region" description="Helical" evidence="5">
    <location>
        <begin position="167"/>
        <end position="186"/>
    </location>
</feature>
<dbReference type="Pfam" id="PF14378">
    <property type="entry name" value="PAP2_3"/>
    <property type="match status" value="1"/>
</dbReference>
<proteinExistence type="predicted"/>
<sequence>MAMMHGGSARLERVWLLPVAAASVGLFVVAETVGAPLGASAIANFSDYANKATATAPALIQLAAAAMMVRVLLMRVPDPFRQMQLICLSRFGNGWLLAAACLPFLLMPLLFSGFGILKMLIPVAAPFSWDATFAAADRALFFGYQPWQLTHALFGGEIPTLIIDRLYTGWIAFLSLAIAWAAVSASRYDRARFFLTFTAVWIVLGVVGATMLSSAGPCFAAAVGADPDGEFAPLMVRLAVMGDSLNAVGWQQVLWDAHVARRYGFGMGISAMPSLHNAIAVLYALALSRRSRALGRAGWIYAAVIWIGSVHLGWHYAVDGLVAAAATIGLWTLAGRYLAHFGYSPDLGWLHPEASGAPALAP</sequence>
<evidence type="ECO:0000256" key="1">
    <source>
        <dbReference type="ARBA" id="ARBA00004141"/>
    </source>
</evidence>
<dbReference type="RefSeq" id="WP_167955304.1">
    <property type="nucleotide sequence ID" value="NZ_JAATJE010000002.1"/>
</dbReference>
<keyword evidence="2 5" id="KW-0812">Transmembrane</keyword>
<evidence type="ECO:0000313" key="8">
    <source>
        <dbReference type="Proteomes" id="UP000734218"/>
    </source>
</evidence>
<feature type="transmembrane region" description="Helical" evidence="5">
    <location>
        <begin position="297"/>
        <end position="314"/>
    </location>
</feature>
<feature type="transmembrane region" description="Helical" evidence="5">
    <location>
        <begin position="193"/>
        <end position="212"/>
    </location>
</feature>
<dbReference type="InterPro" id="IPR026841">
    <property type="entry name" value="Aur1/Ipt1"/>
</dbReference>
<reference evidence="7 8" key="1">
    <citation type="submission" date="2020-03" db="EMBL/GenBank/DDBJ databases">
        <title>Genomic Encyclopedia of Type Strains, Phase IV (KMG-IV): sequencing the most valuable type-strain genomes for metagenomic binning, comparative biology and taxonomic classification.</title>
        <authorList>
            <person name="Goeker M."/>
        </authorList>
    </citation>
    <scope>NUCLEOTIDE SEQUENCE [LARGE SCALE GENOMIC DNA]</scope>
    <source>
        <strain evidence="7 8">DSM 27651</strain>
    </source>
</reference>
<feature type="transmembrane region" description="Helical" evidence="5">
    <location>
        <begin position="320"/>
        <end position="339"/>
    </location>
</feature>
<dbReference type="PANTHER" id="PTHR31310:SF7">
    <property type="entry name" value="PA-PHOSPHATASE RELATED-FAMILY PROTEIN DDB_G0268928"/>
    <property type="match status" value="1"/>
</dbReference>
<dbReference type="EMBL" id="JAATJE010000002">
    <property type="protein sequence ID" value="NJC34906.1"/>
    <property type="molecule type" value="Genomic_DNA"/>
</dbReference>
<feature type="transmembrane region" description="Helical" evidence="5">
    <location>
        <begin position="54"/>
        <end position="73"/>
    </location>
</feature>
<feature type="transmembrane region" description="Helical" evidence="5">
    <location>
        <begin position="94"/>
        <end position="117"/>
    </location>
</feature>
<accession>A0ABX0XQD7</accession>
<evidence type="ECO:0000256" key="4">
    <source>
        <dbReference type="ARBA" id="ARBA00023136"/>
    </source>
</evidence>
<evidence type="ECO:0000259" key="6">
    <source>
        <dbReference type="Pfam" id="PF14378"/>
    </source>
</evidence>
<name>A0ABX0XQD7_9SPHN</name>
<gene>
    <name evidence="7" type="ORF">GGR88_002420</name>
</gene>
<dbReference type="InterPro" id="IPR052185">
    <property type="entry name" value="IPC_Synthase-Related"/>
</dbReference>